<dbReference type="Proteomes" id="UP000185936">
    <property type="component" value="Unassembled WGS sequence"/>
</dbReference>
<dbReference type="AlphaFoldDB" id="A0A1N7GN83"/>
<dbReference type="EMBL" id="FTNR01000013">
    <property type="protein sequence ID" value="SIS14020.1"/>
    <property type="molecule type" value="Genomic_DNA"/>
</dbReference>
<reference evidence="2" key="1">
    <citation type="submission" date="2017-01" db="EMBL/GenBank/DDBJ databases">
        <authorList>
            <person name="Varghese N."/>
            <person name="Submissions S."/>
        </authorList>
    </citation>
    <scope>NUCLEOTIDE SEQUENCE [LARGE SCALE GENOMIC DNA]</scope>
    <source>
        <strain evidence="2">type strain: HArc-</strain>
    </source>
</reference>
<accession>A0A1N7GN83</accession>
<evidence type="ECO:0000313" key="2">
    <source>
        <dbReference type="Proteomes" id="UP000185936"/>
    </source>
</evidence>
<evidence type="ECO:0000313" key="1">
    <source>
        <dbReference type="EMBL" id="SIS14020.1"/>
    </source>
</evidence>
<dbReference type="STRING" id="308853.SAMN05421752_113121"/>
<dbReference type="InterPro" id="IPR036388">
    <property type="entry name" value="WH-like_DNA-bd_sf"/>
</dbReference>
<name>A0A1N7GN83_9EURY</name>
<gene>
    <name evidence="1" type="ORF">SAMN05421752_113121</name>
</gene>
<dbReference type="OrthoDB" id="266552at2157"/>
<keyword evidence="2" id="KW-1185">Reference proteome</keyword>
<dbReference type="RefSeq" id="WP_076610274.1">
    <property type="nucleotide sequence ID" value="NZ_FTNR01000013.1"/>
</dbReference>
<protein>
    <submittedName>
        <fullName evidence="1">Uncharacterized protein</fullName>
    </submittedName>
</protein>
<proteinExistence type="predicted"/>
<dbReference type="Gene3D" id="1.10.10.10">
    <property type="entry name" value="Winged helix-like DNA-binding domain superfamily/Winged helix DNA-binding domain"/>
    <property type="match status" value="1"/>
</dbReference>
<organism evidence="1 2">
    <name type="scientific">Natronorubrum thiooxidans</name>
    <dbReference type="NCBI Taxonomy" id="308853"/>
    <lineage>
        <taxon>Archaea</taxon>
        <taxon>Methanobacteriati</taxon>
        <taxon>Methanobacteriota</taxon>
        <taxon>Stenosarchaea group</taxon>
        <taxon>Halobacteria</taxon>
        <taxon>Halobacteriales</taxon>
        <taxon>Natrialbaceae</taxon>
        <taxon>Natronorubrum</taxon>
    </lineage>
</organism>
<sequence>MTPKAMIPRRLVTRLEAKDLVSHEPYEGATLTSLGRERAEGLHKTDVTLSWFFRAVLALDAHERKAMRMTELVSPSVAGRPSVFS</sequence>